<protein>
    <submittedName>
        <fullName evidence="1">MmcB family DNA repair protein</fullName>
    </submittedName>
</protein>
<proteinExistence type="predicted"/>
<reference evidence="1 2" key="1">
    <citation type="journal article" date="2013" name="Antonie Van Leeuwenhoek">
        <title>Dongia rigui sp. nov., isolated from freshwater of a large wetland in Korea.</title>
        <authorList>
            <person name="Baik K.S."/>
            <person name="Hwang Y.M."/>
            <person name="Choi J.S."/>
            <person name="Kwon J."/>
            <person name="Seong C.N."/>
        </authorList>
    </citation>
    <scope>NUCLEOTIDE SEQUENCE [LARGE SCALE GENOMIC DNA]</scope>
    <source>
        <strain evidence="1 2">04SU4-P</strain>
    </source>
</reference>
<dbReference type="Proteomes" id="UP001271769">
    <property type="component" value="Unassembled WGS sequence"/>
</dbReference>
<keyword evidence="2" id="KW-1185">Reference proteome</keyword>
<name>A0ABU5DVD6_9PROT</name>
<dbReference type="PIRSF" id="PIRSF031796">
    <property type="entry name" value="UPC031796"/>
    <property type="match status" value="1"/>
</dbReference>
<organism evidence="1 2">
    <name type="scientific">Dongia rigui</name>
    <dbReference type="NCBI Taxonomy" id="940149"/>
    <lineage>
        <taxon>Bacteria</taxon>
        <taxon>Pseudomonadati</taxon>
        <taxon>Pseudomonadota</taxon>
        <taxon>Alphaproteobacteria</taxon>
        <taxon>Rhodospirillales</taxon>
        <taxon>Dongiaceae</taxon>
        <taxon>Dongia</taxon>
    </lineage>
</organism>
<evidence type="ECO:0000313" key="2">
    <source>
        <dbReference type="Proteomes" id="UP001271769"/>
    </source>
</evidence>
<gene>
    <name evidence="1" type="ORF">SMD31_01970</name>
</gene>
<dbReference type="EMBL" id="JAXCLX010000001">
    <property type="protein sequence ID" value="MDY0870663.1"/>
    <property type="molecule type" value="Genomic_DNA"/>
</dbReference>
<evidence type="ECO:0000313" key="1">
    <source>
        <dbReference type="EMBL" id="MDY0870663.1"/>
    </source>
</evidence>
<dbReference type="RefSeq" id="WP_320498959.1">
    <property type="nucleotide sequence ID" value="NZ_JAXCLX010000001.1"/>
</dbReference>
<dbReference type="Pfam" id="PF06319">
    <property type="entry name" value="MmcB-like"/>
    <property type="match status" value="1"/>
</dbReference>
<comment type="caution">
    <text evidence="1">The sequence shown here is derived from an EMBL/GenBank/DDBJ whole genome shotgun (WGS) entry which is preliminary data.</text>
</comment>
<accession>A0ABU5DVD6</accession>
<dbReference type="InterPro" id="IPR009394">
    <property type="entry name" value="MmcB-like"/>
</dbReference>
<sequence length="159" mass="17438">MAEISNSIPLPPAGLGGDGDALIATGIARGVMRLFADLGYAALQEFPLRAKRRADIVALNDAGEFVIVEIKSCRADFRADQKWPEYLDFCDRFFFAVAPPFPREILPADRGLIIADRHGGAILRDSQAIPLNGNRRRAQTLQLAITASQRLARVMEMMG</sequence>